<gene>
    <name evidence="1" type="ORF">METZ01_LOCUS445456</name>
</gene>
<dbReference type="EMBL" id="UINC01182404">
    <property type="protein sequence ID" value="SVD92602.1"/>
    <property type="molecule type" value="Genomic_DNA"/>
</dbReference>
<evidence type="ECO:0000313" key="1">
    <source>
        <dbReference type="EMBL" id="SVD92602.1"/>
    </source>
</evidence>
<name>A0A382ZAT4_9ZZZZ</name>
<organism evidence="1">
    <name type="scientific">marine metagenome</name>
    <dbReference type="NCBI Taxonomy" id="408172"/>
    <lineage>
        <taxon>unclassified sequences</taxon>
        <taxon>metagenomes</taxon>
        <taxon>ecological metagenomes</taxon>
    </lineage>
</organism>
<reference evidence="1" key="1">
    <citation type="submission" date="2018-05" db="EMBL/GenBank/DDBJ databases">
        <authorList>
            <person name="Lanie J.A."/>
            <person name="Ng W.-L."/>
            <person name="Kazmierczak K.M."/>
            <person name="Andrzejewski T.M."/>
            <person name="Davidsen T.M."/>
            <person name="Wayne K.J."/>
            <person name="Tettelin H."/>
            <person name="Glass J.I."/>
            <person name="Rusch D."/>
            <person name="Podicherti R."/>
            <person name="Tsui H.-C.T."/>
            <person name="Winkler M.E."/>
        </authorList>
    </citation>
    <scope>NUCLEOTIDE SEQUENCE</scope>
</reference>
<dbReference type="AlphaFoldDB" id="A0A382ZAT4"/>
<sequence length="204" mass="23950">MIKFFIFLFLFTTISLKSFADQGYYLVEINCYPKSGYFEIRYYETHNLNMHTQGIMDENNLYDLSAYLQNEKNISGTCKMKSNEYVETKHSISYELKPFGNLKYKTGICMFTDASFSITYEDKKEEKKLIDELTFSNQKIDEGCSNGFGPKSGSRITNFQYMAKDKYFTLLLREELERGIMKIREKTFFIDKATLPINKDSLNN</sequence>
<protein>
    <submittedName>
        <fullName evidence="1">Uncharacterized protein</fullName>
    </submittedName>
</protein>
<proteinExistence type="predicted"/>
<accession>A0A382ZAT4</accession>